<dbReference type="Proteomes" id="UP000278332">
    <property type="component" value="Unassembled WGS sequence"/>
</dbReference>
<dbReference type="EMBL" id="RBRY01000094">
    <property type="protein sequence ID" value="RMR56440.1"/>
    <property type="molecule type" value="Genomic_DNA"/>
</dbReference>
<gene>
    <name evidence="3" type="ORF">ALP84_04203</name>
    <name evidence="2" type="ORF">PSCICP_26010</name>
</gene>
<reference evidence="2 5" key="2">
    <citation type="submission" date="2020-05" db="EMBL/GenBank/DDBJ databases">
        <title>Genetic diversity of Pseudomonas cichorii.</title>
        <authorList>
            <person name="Tani S."/>
            <person name="Yagi H."/>
            <person name="Hashimoto S."/>
            <person name="Iiyama K."/>
            <person name="Furuya N."/>
        </authorList>
    </citation>
    <scope>NUCLEOTIDE SEQUENCE [LARGE SCALE GENOMIC DNA]</scope>
    <source>
        <strain evidence="2 5">LMG 2162</strain>
    </source>
</reference>
<name>A0A3M4VXE2_PSECI</name>
<evidence type="ECO:0000313" key="3">
    <source>
        <dbReference type="EMBL" id="RMR56440.1"/>
    </source>
</evidence>
<accession>A0A3M4VXE2</accession>
<keyword evidence="5" id="KW-1185">Reference proteome</keyword>
<sequence>MKTPPDLPEGSENDTSVLGLIRQLAHEVPALINKEIALAKAEIRESVQTSRQALMSIGIGAIMILGGFIVLLQAVVYVLTHFMASWLAALIVAVVVMIVGYLMIMAGNKKLEPSNLAPERTASTLQKDKDAIQRKVS</sequence>
<organism evidence="3 4">
    <name type="scientific">Pseudomonas cichorii</name>
    <dbReference type="NCBI Taxonomy" id="36746"/>
    <lineage>
        <taxon>Bacteria</taxon>
        <taxon>Pseudomonadati</taxon>
        <taxon>Pseudomonadota</taxon>
        <taxon>Gammaproteobacteria</taxon>
        <taxon>Pseudomonadales</taxon>
        <taxon>Pseudomonadaceae</taxon>
        <taxon>Pseudomonas</taxon>
    </lineage>
</organism>
<dbReference type="AlphaFoldDB" id="A0A3M4VXE2"/>
<dbReference type="Proteomes" id="UP000614982">
    <property type="component" value="Unassembled WGS sequence"/>
</dbReference>
<feature type="transmembrane region" description="Helical" evidence="1">
    <location>
        <begin position="85"/>
        <end position="104"/>
    </location>
</feature>
<evidence type="ECO:0000313" key="2">
    <source>
        <dbReference type="EMBL" id="GFM92629.1"/>
    </source>
</evidence>
<evidence type="ECO:0008006" key="6">
    <source>
        <dbReference type="Google" id="ProtNLM"/>
    </source>
</evidence>
<dbReference type="InterPro" id="IPR009937">
    <property type="entry name" value="Phage_holin_3_6"/>
</dbReference>
<comment type="caution">
    <text evidence="3">The sequence shown here is derived from an EMBL/GenBank/DDBJ whole genome shotgun (WGS) entry which is preliminary data.</text>
</comment>
<dbReference type="RefSeq" id="WP_025260788.1">
    <property type="nucleotide sequence ID" value="NZ_BLVX01000006.1"/>
</dbReference>
<evidence type="ECO:0000256" key="1">
    <source>
        <dbReference type="SAM" id="Phobius"/>
    </source>
</evidence>
<proteinExistence type="predicted"/>
<feature type="transmembrane region" description="Helical" evidence="1">
    <location>
        <begin position="53"/>
        <end position="79"/>
    </location>
</feature>
<evidence type="ECO:0000313" key="5">
    <source>
        <dbReference type="Proteomes" id="UP000614982"/>
    </source>
</evidence>
<keyword evidence="1" id="KW-1133">Transmembrane helix</keyword>
<evidence type="ECO:0000313" key="4">
    <source>
        <dbReference type="Proteomes" id="UP000278332"/>
    </source>
</evidence>
<dbReference type="Pfam" id="PF07332">
    <property type="entry name" value="Phage_holin_3_6"/>
    <property type="match status" value="1"/>
</dbReference>
<dbReference type="OrthoDB" id="7031914at2"/>
<protein>
    <recommendedName>
        <fullName evidence="6">Phage holin family protein</fullName>
    </recommendedName>
</protein>
<reference evidence="3 4" key="1">
    <citation type="submission" date="2018-08" db="EMBL/GenBank/DDBJ databases">
        <title>Recombination of ecologically and evolutionarily significant loci maintains genetic cohesion in the Pseudomonas syringae species complex.</title>
        <authorList>
            <person name="Dillon M."/>
            <person name="Thakur S."/>
            <person name="Almeida R.N.D."/>
            <person name="Weir B.S."/>
            <person name="Guttman D.S."/>
        </authorList>
    </citation>
    <scope>NUCLEOTIDE SEQUENCE [LARGE SCALE GENOMIC DNA]</scope>
    <source>
        <strain evidence="3 4">ICMP 6917</strain>
    </source>
</reference>
<dbReference type="GeneID" id="93659916"/>
<dbReference type="EMBL" id="BLWA01000006">
    <property type="protein sequence ID" value="GFM92629.1"/>
    <property type="molecule type" value="Genomic_DNA"/>
</dbReference>
<keyword evidence="1" id="KW-0472">Membrane</keyword>
<keyword evidence="1" id="KW-0812">Transmembrane</keyword>